<proteinExistence type="predicted"/>
<accession>A0A346XYI5</accession>
<dbReference type="Proteomes" id="UP000264006">
    <property type="component" value="Chromosome"/>
</dbReference>
<dbReference type="AlphaFoldDB" id="A0A346XYI5"/>
<reference evidence="1 2" key="1">
    <citation type="submission" date="2018-09" db="EMBL/GenBank/DDBJ databases">
        <title>Complete genome sequence of Euzebya sp. DY32-46 isolated from seawater of Pacific Ocean.</title>
        <authorList>
            <person name="Xu L."/>
            <person name="Wu Y.-H."/>
            <person name="Xu X.-W."/>
        </authorList>
    </citation>
    <scope>NUCLEOTIDE SEQUENCE [LARGE SCALE GENOMIC DNA]</scope>
    <source>
        <strain evidence="1 2">DY32-46</strain>
    </source>
</reference>
<keyword evidence="2" id="KW-1185">Reference proteome</keyword>
<dbReference type="EMBL" id="CP031165">
    <property type="protein sequence ID" value="AXV07282.1"/>
    <property type="molecule type" value="Genomic_DNA"/>
</dbReference>
<evidence type="ECO:0000313" key="2">
    <source>
        <dbReference type="Proteomes" id="UP000264006"/>
    </source>
</evidence>
<protein>
    <submittedName>
        <fullName evidence="1">Uncharacterized protein</fullName>
    </submittedName>
</protein>
<evidence type="ECO:0000313" key="1">
    <source>
        <dbReference type="EMBL" id="AXV07282.1"/>
    </source>
</evidence>
<dbReference type="RefSeq" id="WP_164710468.1">
    <property type="nucleotide sequence ID" value="NZ_CP031165.1"/>
</dbReference>
<organism evidence="1 2">
    <name type="scientific">Euzebya pacifica</name>
    <dbReference type="NCBI Taxonomy" id="1608957"/>
    <lineage>
        <taxon>Bacteria</taxon>
        <taxon>Bacillati</taxon>
        <taxon>Actinomycetota</taxon>
        <taxon>Nitriliruptoria</taxon>
        <taxon>Euzebyales</taxon>
    </lineage>
</organism>
<dbReference type="KEGG" id="euz:DVS28_a2602"/>
<gene>
    <name evidence="1" type="ORF">DVS28_a2602</name>
</gene>
<sequence length="72" mass="7602">MDDGVLGCVQDEDGLNCTNDSLRTSGTFAPESSRGDYSELRAYRACAIGVMTADPDVSEADAYAACFAEGRL</sequence>
<name>A0A346XYI5_9ACTN</name>